<sequence>MAAEKAEKPAKAPPRARGGGGAKSRASRRKKRDNRPVRAPAPPGPSGGEESGPVTDEMCAPVETGGVRAVVLRLKLNPEVERELEALADATAKMYNEVNFILRKLFFTRNYTDEKVSRIIRVFYRAYSRGLCGRPRLGSYIADGVKEQLQQDWQRFFGLLKAKKEGKLPGWMKPRPPGYKKDRLLGKREKVLFVEGRGYRVVNEGGRRGKLIVSVAGKWISLAYRGKLRWRGKQGTLVVKEVNGRWYAYIPVNVGVPAPRERKYSYMYINGERDRIQLQQPRGGEKAFIDLGVNNVIAAVTTTGRALLYRGGPIKAEYEYWSREAKTFQSLRDKCKNHGLPWHRWHLFYARAVEKRTRRMQNLKRNTVKHLVRLLWEEGVDTIYVGLPYDIIHEKGNKWNSNVWGYRKIITWLAEVASEHGMKVFVVDESKTSITCSHCGYEDKEARVHRGLYKCPRCGLEIHADINACLNIAHKAGYTPPTPTRIETYTPTHQGVVAAKRGEKSTSRKQ</sequence>
<feature type="region of interest" description="Disordered" evidence="5">
    <location>
        <begin position="1"/>
        <end position="59"/>
    </location>
</feature>
<dbReference type="InterPro" id="IPR001959">
    <property type="entry name" value="Transposase"/>
</dbReference>
<accession>A0A0F7FJG3</accession>
<dbReference type="GO" id="GO:0032196">
    <property type="term" value="P:transposition"/>
    <property type="evidence" value="ECO:0007669"/>
    <property type="project" value="UniProtKB-KW"/>
</dbReference>
<dbReference type="Proteomes" id="UP000067434">
    <property type="component" value="Chromosome"/>
</dbReference>
<dbReference type="Pfam" id="PF01385">
    <property type="entry name" value="OrfB_IS605"/>
    <property type="match status" value="1"/>
</dbReference>
<comment type="similarity">
    <text evidence="1">In the C-terminal section; belongs to the transposase 35 family.</text>
</comment>
<dbReference type="OrthoDB" id="21365at2157"/>
<dbReference type="STRING" id="1550241.MA03_07910"/>
<keyword evidence="4" id="KW-0233">DNA recombination</keyword>
<dbReference type="GeneID" id="25402147"/>
<keyword evidence="2" id="KW-0815">Transposition</keyword>
<dbReference type="HOGENOM" id="CLU_040997_1_0_2"/>
<dbReference type="EMBL" id="CP009961">
    <property type="protein sequence ID" value="AKG39172.1"/>
    <property type="molecule type" value="Genomic_DNA"/>
</dbReference>
<evidence type="ECO:0000256" key="1">
    <source>
        <dbReference type="ARBA" id="ARBA00008761"/>
    </source>
</evidence>
<evidence type="ECO:0000313" key="9">
    <source>
        <dbReference type="Proteomes" id="UP000067434"/>
    </source>
</evidence>
<dbReference type="RefSeq" id="WP_052884726.1">
    <property type="nucleotide sequence ID" value="NZ_CP009961.1"/>
</dbReference>
<dbReference type="GO" id="GO:0003677">
    <property type="term" value="F:DNA binding"/>
    <property type="evidence" value="ECO:0007669"/>
    <property type="project" value="UniProtKB-KW"/>
</dbReference>
<evidence type="ECO:0000313" key="8">
    <source>
        <dbReference type="EMBL" id="AKG39172.1"/>
    </source>
</evidence>
<keyword evidence="3" id="KW-0238">DNA-binding</keyword>
<dbReference type="GO" id="GO:0006310">
    <property type="term" value="P:DNA recombination"/>
    <property type="evidence" value="ECO:0007669"/>
    <property type="project" value="UniProtKB-KW"/>
</dbReference>
<reference evidence="8 9" key="1">
    <citation type="journal article" date="2015" name="Stand. Genomic Sci.">
        <title>Complete genome sequence of and proposal of Thermofilum uzonense sp. nov. a novel hyperthermophilic crenarchaeon and emended description of the genus Thermofilum.</title>
        <authorList>
            <person name="Toshchakov S.V."/>
            <person name="Korzhenkov A.A."/>
            <person name="Samarov N.I."/>
            <person name="Mazunin I.O."/>
            <person name="Mozhey O.I."/>
            <person name="Shmyr I.S."/>
            <person name="Derbikova K.S."/>
            <person name="Taranov E.A."/>
            <person name="Dominova I.N."/>
            <person name="Bonch-Osmolovskaya E.A."/>
            <person name="Patrushev M.V."/>
            <person name="Podosokorskaya O.A."/>
            <person name="Kublanov I.V."/>
        </authorList>
    </citation>
    <scope>NUCLEOTIDE SEQUENCE [LARGE SCALE GENOMIC DNA]</scope>
    <source>
        <strain evidence="8 9">1807-2</strain>
    </source>
</reference>
<dbReference type="AlphaFoldDB" id="A0A0F7FJG3"/>
<feature type="compositionally biased region" description="Basic and acidic residues" evidence="5">
    <location>
        <begin position="1"/>
        <end position="10"/>
    </location>
</feature>
<evidence type="ECO:0008006" key="10">
    <source>
        <dbReference type="Google" id="ProtNLM"/>
    </source>
</evidence>
<evidence type="ECO:0000256" key="5">
    <source>
        <dbReference type="SAM" id="MobiDB-lite"/>
    </source>
</evidence>
<feature type="domain" description="Probable transposase IS891/IS1136/IS1341" evidence="6">
    <location>
        <begin position="278"/>
        <end position="390"/>
    </location>
</feature>
<evidence type="ECO:0000259" key="7">
    <source>
        <dbReference type="Pfam" id="PF07282"/>
    </source>
</evidence>
<dbReference type="KEGG" id="thf:MA03_07910"/>
<organism evidence="8 9">
    <name type="scientific">Infirmifilum uzonense</name>
    <dbReference type="NCBI Taxonomy" id="1550241"/>
    <lineage>
        <taxon>Archaea</taxon>
        <taxon>Thermoproteota</taxon>
        <taxon>Thermoprotei</taxon>
        <taxon>Thermofilales</taxon>
        <taxon>Thermofilaceae</taxon>
        <taxon>Infirmifilum</taxon>
    </lineage>
</organism>
<keyword evidence="9" id="KW-1185">Reference proteome</keyword>
<dbReference type="InterPro" id="IPR010095">
    <property type="entry name" value="Cas12f1-like_TNB"/>
</dbReference>
<evidence type="ECO:0000259" key="6">
    <source>
        <dbReference type="Pfam" id="PF01385"/>
    </source>
</evidence>
<feature type="domain" description="Cas12f1-like TNB" evidence="7">
    <location>
        <begin position="406"/>
        <end position="472"/>
    </location>
</feature>
<proteinExistence type="inferred from homology"/>
<evidence type="ECO:0000256" key="2">
    <source>
        <dbReference type="ARBA" id="ARBA00022578"/>
    </source>
</evidence>
<protein>
    <recommendedName>
        <fullName evidence="10">Transposase</fullName>
    </recommendedName>
</protein>
<name>A0A0F7FJG3_9CREN</name>
<gene>
    <name evidence="8" type="ORF">MA03_07910</name>
</gene>
<evidence type="ECO:0000256" key="4">
    <source>
        <dbReference type="ARBA" id="ARBA00023172"/>
    </source>
</evidence>
<dbReference type="PATRIC" id="fig|1550241.5.peg.1642"/>
<dbReference type="NCBIfam" id="NF040570">
    <property type="entry name" value="guided_TnpB"/>
    <property type="match status" value="1"/>
</dbReference>
<dbReference type="Pfam" id="PF07282">
    <property type="entry name" value="Cas12f1-like_TNB"/>
    <property type="match status" value="1"/>
</dbReference>
<evidence type="ECO:0000256" key="3">
    <source>
        <dbReference type="ARBA" id="ARBA00023125"/>
    </source>
</evidence>